<name>A0AAD6DV28_9EURO</name>
<accession>A0AAD6DV28</accession>
<dbReference type="RefSeq" id="XP_056752136.1">
    <property type="nucleotide sequence ID" value="XM_056896351.1"/>
</dbReference>
<feature type="region of interest" description="Disordered" evidence="1">
    <location>
        <begin position="236"/>
        <end position="306"/>
    </location>
</feature>
<dbReference type="EMBL" id="JAQJAE010000004">
    <property type="protein sequence ID" value="KAJ5597422.1"/>
    <property type="molecule type" value="Genomic_DNA"/>
</dbReference>
<proteinExistence type="predicted"/>
<evidence type="ECO:0000313" key="5">
    <source>
        <dbReference type="Proteomes" id="UP001213799"/>
    </source>
</evidence>
<dbReference type="EMBL" id="JAQJAE010000003">
    <property type="protein sequence ID" value="KAJ5602338.1"/>
    <property type="molecule type" value="Genomic_DNA"/>
</dbReference>
<keyword evidence="5" id="KW-1185">Reference proteome</keyword>
<reference evidence="2" key="2">
    <citation type="submission" date="2023-01" db="EMBL/GenBank/DDBJ databases">
        <authorList>
            <person name="Petersen C."/>
        </authorList>
    </citation>
    <scope>NUCLEOTIDE SEQUENCE</scope>
    <source>
        <strain evidence="2">IBT 12815</strain>
    </source>
</reference>
<gene>
    <name evidence="4" type="ORF">N7537_005294</name>
    <name evidence="3" type="ORF">N7537_007506</name>
    <name evidence="2" type="ORF">N7537_010536</name>
</gene>
<comment type="caution">
    <text evidence="2">The sequence shown here is derived from an EMBL/GenBank/DDBJ whole genome shotgun (WGS) entry which is preliminary data.</text>
</comment>
<evidence type="ECO:0000313" key="2">
    <source>
        <dbReference type="EMBL" id="KAJ5593632.1"/>
    </source>
</evidence>
<dbReference type="AlphaFoldDB" id="A0AAD6DV28"/>
<dbReference type="Pfam" id="PF12511">
    <property type="entry name" value="DUF3716"/>
    <property type="match status" value="1"/>
</dbReference>
<feature type="region of interest" description="Disordered" evidence="1">
    <location>
        <begin position="19"/>
        <end position="86"/>
    </location>
</feature>
<feature type="compositionally biased region" description="Pro residues" evidence="1">
    <location>
        <begin position="246"/>
        <end position="258"/>
    </location>
</feature>
<reference evidence="2" key="1">
    <citation type="journal article" date="2023" name="IMA Fungus">
        <title>Comparative genomic study of the Penicillium genus elucidates a diverse pangenome and 15 lateral gene transfer events.</title>
        <authorList>
            <person name="Petersen C."/>
            <person name="Sorensen T."/>
            <person name="Nielsen M.R."/>
            <person name="Sondergaard T.E."/>
            <person name="Sorensen J.L."/>
            <person name="Fitzpatrick D.A."/>
            <person name="Frisvad J.C."/>
            <person name="Nielsen K.L."/>
        </authorList>
    </citation>
    <scope>NUCLEOTIDE SEQUENCE</scope>
    <source>
        <strain evidence="2">IBT 12815</strain>
    </source>
</reference>
<evidence type="ECO:0000256" key="1">
    <source>
        <dbReference type="SAM" id="MobiDB-lite"/>
    </source>
</evidence>
<dbReference type="Proteomes" id="UP001213799">
    <property type="component" value="Unassembled WGS sequence"/>
</dbReference>
<feature type="compositionally biased region" description="Polar residues" evidence="1">
    <location>
        <begin position="50"/>
        <end position="78"/>
    </location>
</feature>
<dbReference type="GeneID" id="81586593"/>
<dbReference type="EMBL" id="JAQJAE010000005">
    <property type="protein sequence ID" value="KAJ5593632.1"/>
    <property type="molecule type" value="Genomic_DNA"/>
</dbReference>
<evidence type="ECO:0000313" key="3">
    <source>
        <dbReference type="EMBL" id="KAJ5597422.1"/>
    </source>
</evidence>
<protein>
    <submittedName>
        <fullName evidence="2">Uncharacterized protein</fullName>
    </submittedName>
</protein>
<dbReference type="InterPro" id="IPR022190">
    <property type="entry name" value="DUF3716"/>
</dbReference>
<evidence type="ECO:0000313" key="4">
    <source>
        <dbReference type="EMBL" id="KAJ5602338.1"/>
    </source>
</evidence>
<organism evidence="2 5">
    <name type="scientific">Penicillium hordei</name>
    <dbReference type="NCBI Taxonomy" id="40994"/>
    <lineage>
        <taxon>Eukaryota</taxon>
        <taxon>Fungi</taxon>
        <taxon>Dikarya</taxon>
        <taxon>Ascomycota</taxon>
        <taxon>Pezizomycotina</taxon>
        <taxon>Eurotiomycetes</taxon>
        <taxon>Eurotiomycetidae</taxon>
        <taxon>Eurotiales</taxon>
        <taxon>Aspergillaceae</taxon>
        <taxon>Penicillium</taxon>
    </lineage>
</organism>
<sequence length="384" mass="40840">MSTSPGANSSLAVVTMSFPAVNSPAGPSSDPLAAPVENSEGNAIDLRSLGASSPLSVSQNPLDMETSSVGASQLSADPSPSPRFVNLDAEDATELPTGLDDALQPVLPDEVRGMLAALQEEWVRIGGDVDWPQVDDTFQLRAVTSHNHQVAVIGQCIGVAAPSGEECARCRRSAGCFASCRVVAFRESSVKSTVVSLGSCMCCHFAGVARACSLRVDAPAWALDALRVHSPEFQFPAVTPTNKSPTQPPTQPPTPSTPPRSAASRFLSSVSTRLSRKRPRISPSAADVSPSPHVESSEEVSEEGAPITPKWRSVLTRGLFEASPDVRLRMERRLTEEIAQMQVNIGLVRRDLRGLESLRGQEAMERAVVSGEVDSVWADHVDDI</sequence>